<feature type="non-terminal residue" evidence="1">
    <location>
        <position position="82"/>
    </location>
</feature>
<organism evidence="1 2">
    <name type="scientific">Coptotermes formosanus</name>
    <name type="common">Formosan subterranean termite</name>
    <dbReference type="NCBI Taxonomy" id="36987"/>
    <lineage>
        <taxon>Eukaryota</taxon>
        <taxon>Metazoa</taxon>
        <taxon>Ecdysozoa</taxon>
        <taxon>Arthropoda</taxon>
        <taxon>Hexapoda</taxon>
        <taxon>Insecta</taxon>
        <taxon>Pterygota</taxon>
        <taxon>Neoptera</taxon>
        <taxon>Polyneoptera</taxon>
        <taxon>Dictyoptera</taxon>
        <taxon>Blattodea</taxon>
        <taxon>Blattoidea</taxon>
        <taxon>Termitoidae</taxon>
        <taxon>Rhinotermitidae</taxon>
        <taxon>Coptotermes</taxon>
    </lineage>
</organism>
<dbReference type="EMBL" id="BLKM01000454">
    <property type="protein sequence ID" value="GFG33786.1"/>
    <property type="molecule type" value="Genomic_DNA"/>
</dbReference>
<sequence>MLMIKILFQFEIISILKLQETLYQELCLSVEYRVFFALAFSAQSVGQTTAYLQDYTRARLAAEELFCLIDRCPEMVKGTAKP</sequence>
<dbReference type="Proteomes" id="UP000502823">
    <property type="component" value="Unassembled WGS sequence"/>
</dbReference>
<keyword evidence="2" id="KW-1185">Reference proteome</keyword>
<dbReference type="OrthoDB" id="6500128at2759"/>
<proteinExistence type="predicted"/>
<gene>
    <name evidence="1" type="ORF">Cfor_05130</name>
</gene>
<accession>A0A6L2PN06</accession>
<reference evidence="2" key="1">
    <citation type="submission" date="2020-01" db="EMBL/GenBank/DDBJ databases">
        <title>Draft genome sequence of the Termite Coptotermes fromosanus.</title>
        <authorList>
            <person name="Itakura S."/>
            <person name="Yosikawa Y."/>
            <person name="Umezawa K."/>
        </authorList>
    </citation>
    <scope>NUCLEOTIDE SEQUENCE [LARGE SCALE GENOMIC DNA]</scope>
</reference>
<comment type="caution">
    <text evidence="1">The sequence shown here is derived from an EMBL/GenBank/DDBJ whole genome shotgun (WGS) entry which is preliminary data.</text>
</comment>
<evidence type="ECO:0000313" key="1">
    <source>
        <dbReference type="EMBL" id="GFG33786.1"/>
    </source>
</evidence>
<evidence type="ECO:0000313" key="2">
    <source>
        <dbReference type="Proteomes" id="UP000502823"/>
    </source>
</evidence>
<dbReference type="InParanoid" id="A0A6L2PN06"/>
<dbReference type="AlphaFoldDB" id="A0A6L2PN06"/>
<protein>
    <submittedName>
        <fullName evidence="1">Uncharacterized protein</fullName>
    </submittedName>
</protein>
<name>A0A6L2PN06_COPFO</name>